<dbReference type="OrthoDB" id="9811076at2"/>
<protein>
    <recommendedName>
        <fullName evidence="2">Ferrous iron transporter FeoA-like domain-containing protein</fullName>
    </recommendedName>
</protein>
<evidence type="ECO:0000259" key="2">
    <source>
        <dbReference type="SMART" id="SM00899"/>
    </source>
</evidence>
<dbReference type="Pfam" id="PF04023">
    <property type="entry name" value="FeoA"/>
    <property type="match status" value="1"/>
</dbReference>
<reference evidence="3 4" key="1">
    <citation type="submission" date="2013-02" db="EMBL/GenBank/DDBJ databases">
        <title>A novel strain isolated from Lonar lake, Maharashtra, India.</title>
        <authorList>
            <person name="Singh A."/>
        </authorList>
    </citation>
    <scope>NUCLEOTIDE SEQUENCE [LARGE SCALE GENOMIC DNA]</scope>
    <source>
        <strain evidence="3 4">AK24</strain>
    </source>
</reference>
<organism evidence="3 4">
    <name type="scientific">Lunatimonas lonarensis</name>
    <dbReference type="NCBI Taxonomy" id="1232681"/>
    <lineage>
        <taxon>Bacteria</taxon>
        <taxon>Pseudomonadati</taxon>
        <taxon>Bacteroidota</taxon>
        <taxon>Cytophagia</taxon>
        <taxon>Cytophagales</taxon>
        <taxon>Cyclobacteriaceae</taxon>
    </lineage>
</organism>
<proteinExistence type="predicted"/>
<comment type="caution">
    <text evidence="3">The sequence shown here is derived from an EMBL/GenBank/DDBJ whole genome shotgun (WGS) entry which is preliminary data.</text>
</comment>
<evidence type="ECO:0000313" key="4">
    <source>
        <dbReference type="Proteomes" id="UP000013909"/>
    </source>
</evidence>
<dbReference type="SMART" id="SM00899">
    <property type="entry name" value="FeoA"/>
    <property type="match status" value="1"/>
</dbReference>
<name>R7ZRC0_9BACT</name>
<gene>
    <name evidence="3" type="ORF">ADIS_3062</name>
</gene>
<dbReference type="GO" id="GO:0046914">
    <property type="term" value="F:transition metal ion binding"/>
    <property type="evidence" value="ECO:0007669"/>
    <property type="project" value="InterPro"/>
</dbReference>
<dbReference type="EMBL" id="AQHR01000085">
    <property type="protein sequence ID" value="EON76612.1"/>
    <property type="molecule type" value="Genomic_DNA"/>
</dbReference>
<dbReference type="InterPro" id="IPR007167">
    <property type="entry name" value="Fe-transptr_FeoA-like"/>
</dbReference>
<dbReference type="Proteomes" id="UP000013909">
    <property type="component" value="Unassembled WGS sequence"/>
</dbReference>
<dbReference type="SUPFAM" id="SSF50037">
    <property type="entry name" value="C-terminal domain of transcriptional repressors"/>
    <property type="match status" value="1"/>
</dbReference>
<dbReference type="InterPro" id="IPR008988">
    <property type="entry name" value="Transcriptional_repressor_C"/>
</dbReference>
<evidence type="ECO:0000313" key="3">
    <source>
        <dbReference type="EMBL" id="EON76612.1"/>
    </source>
</evidence>
<evidence type="ECO:0000256" key="1">
    <source>
        <dbReference type="ARBA" id="ARBA00023004"/>
    </source>
</evidence>
<keyword evidence="4" id="KW-1185">Reference proteome</keyword>
<dbReference type="RefSeq" id="WP_010855196.1">
    <property type="nucleotide sequence ID" value="NZ_AQHR01000085.1"/>
</dbReference>
<dbReference type="AlphaFoldDB" id="R7ZRC0"/>
<dbReference type="STRING" id="1232681.ADIS_3062"/>
<sequence length="76" mass="8448">MPNTSLLTSGTRYKVREIVESPLTINFLEIGLQPGKSLELVQRAPFGGPIAFLVDDNLIALRIEEVDLLILEEDKP</sequence>
<keyword evidence="1" id="KW-0408">Iron</keyword>
<accession>R7ZRC0</accession>
<feature type="domain" description="Ferrous iron transporter FeoA-like" evidence="2">
    <location>
        <begin position="4"/>
        <end position="73"/>
    </location>
</feature>
<dbReference type="InterPro" id="IPR038157">
    <property type="entry name" value="FeoA_core_dom"/>
</dbReference>
<dbReference type="Gene3D" id="2.30.30.90">
    <property type="match status" value="1"/>
</dbReference>